<feature type="compositionally biased region" description="Basic and acidic residues" evidence="1">
    <location>
        <begin position="61"/>
        <end position="71"/>
    </location>
</feature>
<evidence type="ECO:0000256" key="1">
    <source>
        <dbReference type="SAM" id="MobiDB-lite"/>
    </source>
</evidence>
<accession>A0A8S5QPP7</accession>
<reference evidence="2" key="1">
    <citation type="journal article" date="2021" name="Proc. Natl. Acad. Sci. U.S.A.">
        <title>A Catalog of Tens of Thousands of Viruses from Human Metagenomes Reveals Hidden Associations with Chronic Diseases.</title>
        <authorList>
            <person name="Tisza M.J."/>
            <person name="Buck C.B."/>
        </authorList>
    </citation>
    <scope>NUCLEOTIDE SEQUENCE</scope>
    <source>
        <strain evidence="2">Ct8LX107</strain>
    </source>
</reference>
<sequence>MVRSSGERTRDVKRRYAIRGGSIPPRAEQQEKSIFCNVSHRLKRYRPPERRTQGRQIHTGGSERRAKDQQQ</sequence>
<protein>
    <submittedName>
        <fullName evidence="2">Uncharacterized protein</fullName>
    </submittedName>
</protein>
<name>A0A8S5QPP7_9CAUD</name>
<feature type="region of interest" description="Disordered" evidence="1">
    <location>
        <begin position="1"/>
        <end position="71"/>
    </location>
</feature>
<evidence type="ECO:0000313" key="2">
    <source>
        <dbReference type="EMBL" id="DAE21048.1"/>
    </source>
</evidence>
<organism evidence="2">
    <name type="scientific">Siphoviridae sp. ct8LX107</name>
    <dbReference type="NCBI Taxonomy" id="2826169"/>
    <lineage>
        <taxon>Viruses</taxon>
        <taxon>Duplodnaviria</taxon>
        <taxon>Heunggongvirae</taxon>
        <taxon>Uroviricota</taxon>
        <taxon>Caudoviricetes</taxon>
    </lineage>
</organism>
<proteinExistence type="predicted"/>
<feature type="compositionally biased region" description="Basic and acidic residues" evidence="1">
    <location>
        <begin position="1"/>
        <end position="10"/>
    </location>
</feature>
<dbReference type="EMBL" id="BK015706">
    <property type="protein sequence ID" value="DAE21048.1"/>
    <property type="molecule type" value="Genomic_DNA"/>
</dbReference>